<reference evidence="2" key="1">
    <citation type="submission" date="2014-09" db="EMBL/GenBank/DDBJ databases">
        <authorList>
            <person name="Sharma Rahul"/>
            <person name="Thines Marco"/>
        </authorList>
    </citation>
    <scope>NUCLEOTIDE SEQUENCE [LARGE SCALE GENOMIC DNA]</scope>
</reference>
<proteinExistence type="predicted"/>
<evidence type="ECO:0000313" key="1">
    <source>
        <dbReference type="EMBL" id="CEG41777.1"/>
    </source>
</evidence>
<name>A0A0P1AM26_PLAHL</name>
<dbReference type="Proteomes" id="UP000054928">
    <property type="component" value="Unassembled WGS sequence"/>
</dbReference>
<protein>
    <submittedName>
        <fullName evidence="1">Uncharacterized protein</fullName>
    </submittedName>
</protein>
<dbReference type="EMBL" id="CCYD01000610">
    <property type="protein sequence ID" value="CEG41777.1"/>
    <property type="molecule type" value="Genomic_DNA"/>
</dbReference>
<dbReference type="GeneID" id="59052599"/>
<dbReference type="AlphaFoldDB" id="A0A0P1AM26"/>
<evidence type="ECO:0000313" key="2">
    <source>
        <dbReference type="Proteomes" id="UP000054928"/>
    </source>
</evidence>
<organism evidence="1 2">
    <name type="scientific">Plasmopara halstedii</name>
    <name type="common">Downy mildew of sunflower</name>
    <dbReference type="NCBI Taxonomy" id="4781"/>
    <lineage>
        <taxon>Eukaryota</taxon>
        <taxon>Sar</taxon>
        <taxon>Stramenopiles</taxon>
        <taxon>Oomycota</taxon>
        <taxon>Peronosporomycetes</taxon>
        <taxon>Peronosporales</taxon>
        <taxon>Peronosporaceae</taxon>
        <taxon>Plasmopara</taxon>
    </lineage>
</organism>
<keyword evidence="2" id="KW-1185">Reference proteome</keyword>
<sequence length="83" mass="9535">MLLQLFFSASGAYVSKFSLRVSTLRCPSRVRLGTEALSVSKQLYLIVGFDLSVVDFFPEKIISRERAYRGSNSRSRFVHMHHH</sequence>
<accession>A0A0P1AM26</accession>
<dbReference type="RefSeq" id="XP_036263189.1">
    <property type="nucleotide sequence ID" value="XM_036407492.1"/>
</dbReference>